<evidence type="ECO:0000313" key="2">
    <source>
        <dbReference type="Proteomes" id="UP001165064"/>
    </source>
</evidence>
<evidence type="ECO:0000313" key="1">
    <source>
        <dbReference type="EMBL" id="GME96002.1"/>
    </source>
</evidence>
<gene>
    <name evidence="1" type="ORF">Amon02_000987200</name>
</gene>
<organism evidence="1 2">
    <name type="scientific">Ambrosiozyma monospora</name>
    <name type="common">Yeast</name>
    <name type="synonym">Endomycopsis monosporus</name>
    <dbReference type="NCBI Taxonomy" id="43982"/>
    <lineage>
        <taxon>Eukaryota</taxon>
        <taxon>Fungi</taxon>
        <taxon>Dikarya</taxon>
        <taxon>Ascomycota</taxon>
        <taxon>Saccharomycotina</taxon>
        <taxon>Pichiomycetes</taxon>
        <taxon>Pichiales</taxon>
        <taxon>Pichiaceae</taxon>
        <taxon>Ambrosiozyma</taxon>
    </lineage>
</organism>
<proteinExistence type="predicted"/>
<dbReference type="Proteomes" id="UP001165064">
    <property type="component" value="Unassembled WGS sequence"/>
</dbReference>
<comment type="caution">
    <text evidence="1">The sequence shown here is derived from an EMBL/GenBank/DDBJ whole genome shotgun (WGS) entry which is preliminary data.</text>
</comment>
<reference evidence="1" key="1">
    <citation type="submission" date="2023-04" db="EMBL/GenBank/DDBJ databases">
        <title>Ambrosiozyma monospora NBRC 10751.</title>
        <authorList>
            <person name="Ichikawa N."/>
            <person name="Sato H."/>
            <person name="Tonouchi N."/>
        </authorList>
    </citation>
    <scope>NUCLEOTIDE SEQUENCE</scope>
    <source>
        <strain evidence="1">NBRC 10751</strain>
    </source>
</reference>
<name>A0ACB5TV14_AMBMO</name>
<keyword evidence="2" id="KW-1185">Reference proteome</keyword>
<protein>
    <submittedName>
        <fullName evidence="1">Unnamed protein product</fullName>
    </submittedName>
</protein>
<sequence>MRLRMENARLNKSSSGLKGLEDAQFFVNFKKWSKQLKDYQLEDEITDSQVMEYAYAGVRQTRGYDGWAKKYEKKHGIDSLNAYKLFGDIDELAGSVDYVMPTSDIFSLIFYILILPSVFTIGLVVIMVWGRRK</sequence>
<dbReference type="EMBL" id="BSXS01009606">
    <property type="protein sequence ID" value="GME96002.1"/>
    <property type="molecule type" value="Genomic_DNA"/>
</dbReference>
<accession>A0ACB5TV14</accession>